<dbReference type="SUPFAM" id="SSF52540">
    <property type="entry name" value="P-loop containing nucleoside triphosphate hydrolases"/>
    <property type="match status" value="1"/>
</dbReference>
<organism evidence="6 7">
    <name type="scientific">Secundilactobacillus angelensis</name>
    <dbReference type="NCBI Taxonomy" id="2722706"/>
    <lineage>
        <taxon>Bacteria</taxon>
        <taxon>Bacillati</taxon>
        <taxon>Bacillota</taxon>
        <taxon>Bacilli</taxon>
        <taxon>Lactobacillales</taxon>
        <taxon>Lactobacillaceae</taxon>
        <taxon>Secundilactobacillus</taxon>
    </lineage>
</organism>
<dbReference type="InterPro" id="IPR050221">
    <property type="entry name" value="26S_Proteasome_ATPase"/>
</dbReference>
<dbReference type="EMBL" id="JAAXLJ010000002">
    <property type="protein sequence ID" value="NLR17488.1"/>
    <property type="molecule type" value="Genomic_DNA"/>
</dbReference>
<feature type="domain" description="AAA+ ATPase" evidence="5">
    <location>
        <begin position="98"/>
        <end position="234"/>
    </location>
</feature>
<comment type="caution">
    <text evidence="6">The sequence shown here is derived from an EMBL/GenBank/DDBJ whole genome shotgun (WGS) entry which is preliminary data.</text>
</comment>
<dbReference type="PROSITE" id="PS00674">
    <property type="entry name" value="AAA"/>
    <property type="match status" value="1"/>
</dbReference>
<dbReference type="RefSeq" id="WP_168924120.1">
    <property type="nucleotide sequence ID" value="NZ_JAAXLJ010000002.1"/>
</dbReference>
<dbReference type="InterPro" id="IPR027417">
    <property type="entry name" value="P-loop_NTPase"/>
</dbReference>
<evidence type="ECO:0000256" key="2">
    <source>
        <dbReference type="ARBA" id="ARBA00022741"/>
    </source>
</evidence>
<name>A0ABX1KU77_9LACO</name>
<dbReference type="CDD" id="cd19481">
    <property type="entry name" value="RecA-like_protease"/>
    <property type="match status" value="1"/>
</dbReference>
<dbReference type="InterPro" id="IPR003593">
    <property type="entry name" value="AAA+_ATPase"/>
</dbReference>
<dbReference type="InterPro" id="IPR003959">
    <property type="entry name" value="ATPase_AAA_core"/>
</dbReference>
<dbReference type="Pfam" id="PF00004">
    <property type="entry name" value="AAA"/>
    <property type="match status" value="1"/>
</dbReference>
<evidence type="ECO:0000256" key="1">
    <source>
        <dbReference type="ARBA" id="ARBA00006914"/>
    </source>
</evidence>
<dbReference type="PANTHER" id="PTHR23073">
    <property type="entry name" value="26S PROTEASOME REGULATORY SUBUNIT"/>
    <property type="match status" value="1"/>
</dbReference>
<dbReference type="InterPro" id="IPR003960">
    <property type="entry name" value="ATPase_AAA_CS"/>
</dbReference>
<dbReference type="Gene3D" id="3.40.50.300">
    <property type="entry name" value="P-loop containing nucleotide triphosphate hydrolases"/>
    <property type="match status" value="1"/>
</dbReference>
<sequence>MKKRDIIKLIQYHYDKDEIQFRATANDIARSFDENGDHQLAEYVMSFLSDVNTFVPQSVTFESQFVNAVDVGTSSLPLPTLIAEDIKGIINAVNHRVGINKFLFEGEPGTGKTESAKQVARLLNRSLYLVDFNQLIDSKMGQTAKNIAIVFNEINRMPNPSNAVILFDEIDAIALDRVNNNDIREMGRATSSMLKALDNVNSDVVIIATTNLYNKLDRAFRRRFDTVISFDRYSKSDLLEVAEVLLTNDLKSFKEAGRDTKLFRKILDTAKKLPNPGELKNIIKVALAFSDPSKPFDYLIRIYKDTHQVDQISMVDLKDEGFTVREIGVLTGTSKSQVARELRGTENE</sequence>
<evidence type="ECO:0000256" key="3">
    <source>
        <dbReference type="ARBA" id="ARBA00022840"/>
    </source>
</evidence>
<evidence type="ECO:0000313" key="6">
    <source>
        <dbReference type="EMBL" id="NLR17488.1"/>
    </source>
</evidence>
<dbReference type="SMART" id="SM00382">
    <property type="entry name" value="AAA"/>
    <property type="match status" value="1"/>
</dbReference>
<protein>
    <submittedName>
        <fullName evidence="6">AAA family ATPase</fullName>
    </submittedName>
</protein>
<accession>A0ABX1KU77</accession>
<gene>
    <name evidence="6" type="ORF">HC026_00995</name>
</gene>
<comment type="similarity">
    <text evidence="1 4">Belongs to the AAA ATPase family.</text>
</comment>
<evidence type="ECO:0000256" key="4">
    <source>
        <dbReference type="RuleBase" id="RU003651"/>
    </source>
</evidence>
<keyword evidence="7" id="KW-1185">Reference proteome</keyword>
<dbReference type="Proteomes" id="UP000763447">
    <property type="component" value="Unassembled WGS sequence"/>
</dbReference>
<evidence type="ECO:0000313" key="7">
    <source>
        <dbReference type="Proteomes" id="UP000763447"/>
    </source>
</evidence>
<keyword evidence="2 4" id="KW-0547">Nucleotide-binding</keyword>
<proteinExistence type="inferred from homology"/>
<reference evidence="6 7" key="1">
    <citation type="submission" date="2020-04" db="EMBL/GenBank/DDBJ databases">
        <title>A novel species of genus Lactobacillus that was isolated from fermented food Zha-chili.</title>
        <authorList>
            <person name="Zhang Z."/>
        </authorList>
    </citation>
    <scope>NUCLEOTIDE SEQUENCE [LARGE SCALE GENOMIC DNA]</scope>
    <source>
        <strain evidence="7">HBUAS51383</strain>
    </source>
</reference>
<keyword evidence="3 4" id="KW-0067">ATP-binding</keyword>
<evidence type="ECO:0000259" key="5">
    <source>
        <dbReference type="SMART" id="SM00382"/>
    </source>
</evidence>